<dbReference type="Pfam" id="PF00005">
    <property type="entry name" value="ABC_tran"/>
    <property type="match status" value="2"/>
</dbReference>
<dbReference type="InterPro" id="IPR036640">
    <property type="entry name" value="ABC1_TM_sf"/>
</dbReference>
<dbReference type="CDD" id="cd18606">
    <property type="entry name" value="ABC_6TM_YOR1_D2_like"/>
    <property type="match status" value="1"/>
</dbReference>
<evidence type="ECO:0000313" key="15">
    <source>
        <dbReference type="Proteomes" id="UP000095023"/>
    </source>
</evidence>
<proteinExistence type="inferred from homology"/>
<dbReference type="FunFam" id="3.40.50.300:FF:000565">
    <property type="entry name" value="ABC bile acid transporter"/>
    <property type="match status" value="1"/>
</dbReference>
<accession>A0A1E4TDS4</accession>
<feature type="transmembrane region" description="Helical" evidence="11">
    <location>
        <begin position="938"/>
        <end position="954"/>
    </location>
</feature>
<evidence type="ECO:0000256" key="8">
    <source>
        <dbReference type="ARBA" id="ARBA00022989"/>
    </source>
</evidence>
<feature type="transmembrane region" description="Helical" evidence="11">
    <location>
        <begin position="275"/>
        <end position="294"/>
    </location>
</feature>
<evidence type="ECO:0000256" key="2">
    <source>
        <dbReference type="ARBA" id="ARBA00009726"/>
    </source>
</evidence>
<dbReference type="OrthoDB" id="6500128at2759"/>
<dbReference type="PANTHER" id="PTHR24223:SF456">
    <property type="entry name" value="MULTIDRUG RESISTANCE-ASSOCIATED PROTEIN LETHAL(2)03659"/>
    <property type="match status" value="1"/>
</dbReference>
<dbReference type="InterPro" id="IPR017871">
    <property type="entry name" value="ABC_transporter-like_CS"/>
</dbReference>
<dbReference type="CDD" id="cd03244">
    <property type="entry name" value="ABCC_MRP_domain2"/>
    <property type="match status" value="1"/>
</dbReference>
<comment type="subcellular location">
    <subcellularLocation>
        <location evidence="1">Membrane</location>
        <topology evidence="1">Multi-pass membrane protein</topology>
    </subcellularLocation>
</comment>
<evidence type="ECO:0008006" key="16">
    <source>
        <dbReference type="Google" id="ProtNLM"/>
    </source>
</evidence>
<dbReference type="CDD" id="cd18597">
    <property type="entry name" value="ABC_6TM_YOR1_D1_like"/>
    <property type="match status" value="1"/>
</dbReference>
<dbReference type="EMBL" id="KV453842">
    <property type="protein sequence ID" value="ODV89922.1"/>
    <property type="molecule type" value="Genomic_DNA"/>
</dbReference>
<feature type="domain" description="ABC transmembrane type-1" evidence="13">
    <location>
        <begin position="827"/>
        <end position="1103"/>
    </location>
</feature>
<dbReference type="PROSITE" id="PS50929">
    <property type="entry name" value="ABC_TM1F"/>
    <property type="match status" value="2"/>
</dbReference>
<dbReference type="FunFam" id="3.40.50.300:FF:001750">
    <property type="entry name" value="ATP-binding cassette transporter"/>
    <property type="match status" value="1"/>
</dbReference>
<feature type="domain" description="ABC transmembrane type-1" evidence="13">
    <location>
        <begin position="132"/>
        <end position="414"/>
    </location>
</feature>
<dbReference type="GO" id="GO:0008559">
    <property type="term" value="F:ABC-type xenobiotic transporter activity"/>
    <property type="evidence" value="ECO:0007669"/>
    <property type="project" value="EnsemblFungi"/>
</dbReference>
<dbReference type="SUPFAM" id="SSF90123">
    <property type="entry name" value="ABC transporter transmembrane region"/>
    <property type="match status" value="2"/>
</dbReference>
<evidence type="ECO:0000256" key="5">
    <source>
        <dbReference type="ARBA" id="ARBA00022737"/>
    </source>
</evidence>
<dbReference type="SUPFAM" id="SSF52540">
    <property type="entry name" value="P-loop containing nucleoside triphosphate hydrolases"/>
    <property type="match status" value="2"/>
</dbReference>
<dbReference type="InterPro" id="IPR027417">
    <property type="entry name" value="P-loop_NTPase"/>
</dbReference>
<feature type="region of interest" description="Disordered" evidence="10">
    <location>
        <begin position="761"/>
        <end position="780"/>
    </location>
</feature>
<feature type="transmembrane region" description="Helical" evidence="11">
    <location>
        <begin position="244"/>
        <end position="269"/>
    </location>
</feature>
<evidence type="ECO:0000259" key="13">
    <source>
        <dbReference type="PROSITE" id="PS50929"/>
    </source>
</evidence>
<feature type="domain" description="ABC transporter" evidence="12">
    <location>
        <begin position="1141"/>
        <end position="1379"/>
    </location>
</feature>
<evidence type="ECO:0000256" key="11">
    <source>
        <dbReference type="SAM" id="Phobius"/>
    </source>
</evidence>
<keyword evidence="6" id="KW-0547">Nucleotide-binding</keyword>
<feature type="transmembrane region" description="Helical" evidence="11">
    <location>
        <begin position="821"/>
        <end position="849"/>
    </location>
</feature>
<dbReference type="PROSITE" id="PS50893">
    <property type="entry name" value="ABC_TRANSPORTER_2"/>
    <property type="match status" value="2"/>
</dbReference>
<feature type="transmembrane region" description="Helical" evidence="11">
    <location>
        <begin position="960"/>
        <end position="980"/>
    </location>
</feature>
<dbReference type="Gene3D" id="1.20.1560.10">
    <property type="entry name" value="ABC transporter type 1, transmembrane domain"/>
    <property type="match status" value="2"/>
</dbReference>
<dbReference type="CDD" id="cd03250">
    <property type="entry name" value="ABCC_MRP_domain1"/>
    <property type="match status" value="1"/>
</dbReference>
<feature type="transmembrane region" description="Helical" evidence="11">
    <location>
        <begin position="1076"/>
        <end position="1095"/>
    </location>
</feature>
<dbReference type="GO" id="GO:0000329">
    <property type="term" value="C:fungal-type vacuole membrane"/>
    <property type="evidence" value="ECO:0007669"/>
    <property type="project" value="UniProtKB-ARBA"/>
</dbReference>
<keyword evidence="8 11" id="KW-1133">Transmembrane helix</keyword>
<sequence length="1391" mass="154302">MSLDASIAKKQALQPELKSARFAKLVPFADKGVPTIPETPAVSPEKQVNIVSQMLYSWVFPTVWTGYRRKLVENDMYELAKDRDIEVLVNRLTAAIDRRKAAALEADPDNPNYDKIVLKAANEVFGPEWWSGVASRIFGDLCQGMSPIVLREVIEFTAQKTIDPSLPVGRGIGAGIGLCLMLLAFTIASQFFFYHCTLAGIAIRNTLTCCIFQKSLKLSNKAKMKYNSGLITSMMATDTSRLEYGAIFVTFLPSSVIMILISIIILLVYLTYSALAGIGLLVVMTPLLGVLTRMTMKRRRKISKVTDERIRVMQEILNSMRAIKYYAWENAFVQKVLKIRHLEVSRLNVVNSIRYGIVAIAMSISTLASMLSFIVLFYSHIDFNSATIFSSLTLFNMMRLPLIFAPIALNHLVDSLAAFERINDFLLAEEWEDYVLPMSDEKNAIVLENASFVWEVSEPEQVDKPVPPRRGLMDLFSKKKPTESVVSAEEKHDDFSSDAVSDSSSALFSLKDLNLAVAKGELIVITGAIGTGKSSLLSAICGAMRKTSGNLRIDGSLVYCSDPWVLNTTVRNNITFGRPFDSKRYQQIIDACALKSDLTQFPNGDMTEIGERGITISGGQKARINLARAAYHYSDIVVMDDVLSAVDSHVAKHIIENCLNGVLAHATRIIATHQLHVLDYADRVIFTPGDGTIRTGTVAELREKEPAFASLLESGQSSVEQDEDANETASLARTDSFTRTPSIAQSSYSVELEDEVPRELGLTDTHSSVPDISASVSKQSRPVSYRSQAFAADSDQTEVRDATITQSEVYYQYWKASSASIGAMSFFIVLLMVALGAGGQTLCGVWLQFWITDRFMKSGTFYIGILVLITISASIFFGLYGLSVAVFCGNAARRLNIMAVERIVRTPMAFFDTTPLGRILNRFSKDTDSMDNALTDSYRLLFQGLFMIIASYALSVSYFYYFAIAVIPLALTFVICAGLYSASSGEAKHIESIARSKAYAHFNESLAGITQIRSYGEQDRFIQKQKDLLRLVCRAGNLSTGIRRWLGMRLDLVAVVTNFIIAMLAVNTVLDVDASAVGLVLAYMTAILGLMSFTVQHYSEVREDMNSTERIYEYANRLESEAPLIIEDNRPPANWPTRAEIVFDHVVFGYRPGLPDVLKDISLHIESGQKIGICGRTGAGKSSIMNALFRLTELRSGRILIDDIDCAGLGLHDLRTKLAIIPQDPVLFRGTVRSNLDPFDNSNDLELWGALRRAGAIRTEADVESNHKFHLDQKVDDDAANYSLGERQILALARALVRNSKILILDEATSSVDYETDERIQASIAKEFAHSTILCIAHRLRTILGYDRILVLEKGEIAEFDEPLKLFLQENSIFRSMCDKSSITEAEFPVK</sequence>
<feature type="compositionally biased region" description="Polar residues" evidence="10">
    <location>
        <begin position="764"/>
        <end position="780"/>
    </location>
</feature>
<feature type="region of interest" description="Disordered" evidence="10">
    <location>
        <begin position="712"/>
        <end position="736"/>
    </location>
</feature>
<comment type="similarity">
    <text evidence="2">Belongs to the ABC transporter superfamily. ABCC family. Conjugate transporter (TC 3.A.1.208) subfamily.</text>
</comment>
<feature type="transmembrane region" description="Helical" evidence="11">
    <location>
        <begin position="398"/>
        <end position="419"/>
    </location>
</feature>
<feature type="transmembrane region" description="Helical" evidence="11">
    <location>
        <begin position="355"/>
        <end position="378"/>
    </location>
</feature>
<dbReference type="Pfam" id="PF00664">
    <property type="entry name" value="ABC_membrane"/>
    <property type="match status" value="2"/>
</dbReference>
<keyword evidence="3" id="KW-0813">Transport</keyword>
<dbReference type="PANTHER" id="PTHR24223">
    <property type="entry name" value="ATP-BINDING CASSETTE SUB-FAMILY C"/>
    <property type="match status" value="1"/>
</dbReference>
<feature type="compositionally biased region" description="Polar residues" evidence="10">
    <location>
        <begin position="727"/>
        <end position="736"/>
    </location>
</feature>
<dbReference type="GO" id="GO:0005886">
    <property type="term" value="C:plasma membrane"/>
    <property type="evidence" value="ECO:0007669"/>
    <property type="project" value="EnsemblFungi"/>
</dbReference>
<feature type="transmembrane region" description="Helical" evidence="11">
    <location>
        <begin position="861"/>
        <end position="888"/>
    </location>
</feature>
<dbReference type="PROSITE" id="PS00211">
    <property type="entry name" value="ABC_TRANSPORTER_1"/>
    <property type="match status" value="1"/>
</dbReference>
<organism evidence="14 15">
    <name type="scientific">Tortispora caseinolytica NRRL Y-17796</name>
    <dbReference type="NCBI Taxonomy" id="767744"/>
    <lineage>
        <taxon>Eukaryota</taxon>
        <taxon>Fungi</taxon>
        <taxon>Dikarya</taxon>
        <taxon>Ascomycota</taxon>
        <taxon>Saccharomycotina</taxon>
        <taxon>Trigonopsidomycetes</taxon>
        <taxon>Trigonopsidales</taxon>
        <taxon>Trigonopsidaceae</taxon>
        <taxon>Tortispora</taxon>
    </lineage>
</organism>
<dbReference type="GO" id="GO:0016887">
    <property type="term" value="F:ATP hydrolysis activity"/>
    <property type="evidence" value="ECO:0007669"/>
    <property type="project" value="InterPro"/>
</dbReference>
<keyword evidence="7" id="KW-0067">ATP-binding</keyword>
<dbReference type="InterPro" id="IPR011527">
    <property type="entry name" value="ABC1_TM_dom"/>
</dbReference>
<evidence type="ECO:0000256" key="1">
    <source>
        <dbReference type="ARBA" id="ARBA00004141"/>
    </source>
</evidence>
<name>A0A1E4TDS4_9ASCO</name>
<dbReference type="InterPro" id="IPR003439">
    <property type="entry name" value="ABC_transporter-like_ATP-bd"/>
</dbReference>
<evidence type="ECO:0000256" key="9">
    <source>
        <dbReference type="ARBA" id="ARBA00023136"/>
    </source>
</evidence>
<evidence type="ECO:0000256" key="6">
    <source>
        <dbReference type="ARBA" id="ARBA00022741"/>
    </source>
</evidence>
<evidence type="ECO:0000313" key="14">
    <source>
        <dbReference type="EMBL" id="ODV89922.1"/>
    </source>
</evidence>
<feature type="transmembrane region" description="Helical" evidence="11">
    <location>
        <begin position="1052"/>
        <end position="1070"/>
    </location>
</feature>
<gene>
    <name evidence="14" type="ORF">CANCADRAFT_98038</name>
</gene>
<evidence type="ECO:0000256" key="4">
    <source>
        <dbReference type="ARBA" id="ARBA00022692"/>
    </source>
</evidence>
<evidence type="ECO:0000256" key="3">
    <source>
        <dbReference type="ARBA" id="ARBA00022448"/>
    </source>
</evidence>
<evidence type="ECO:0000256" key="7">
    <source>
        <dbReference type="ARBA" id="ARBA00022840"/>
    </source>
</evidence>
<evidence type="ECO:0000259" key="12">
    <source>
        <dbReference type="PROSITE" id="PS50893"/>
    </source>
</evidence>
<keyword evidence="5" id="KW-0677">Repeat</keyword>
<protein>
    <recommendedName>
        <fullName evidence="16">P-loop containing nucleoside triphosphate hydrolase protein</fullName>
    </recommendedName>
</protein>
<keyword evidence="15" id="KW-1185">Reference proteome</keyword>
<feature type="domain" description="ABC transporter" evidence="12">
    <location>
        <begin position="495"/>
        <end position="714"/>
    </location>
</feature>
<dbReference type="SMART" id="SM00382">
    <property type="entry name" value="AAA"/>
    <property type="match status" value="2"/>
</dbReference>
<reference evidence="15" key="1">
    <citation type="submission" date="2016-02" db="EMBL/GenBank/DDBJ databases">
        <title>Comparative genomics of biotechnologically important yeasts.</title>
        <authorList>
            <consortium name="DOE Joint Genome Institute"/>
            <person name="Riley R."/>
            <person name="Haridas S."/>
            <person name="Wolfe K.H."/>
            <person name="Lopes M.R."/>
            <person name="Hittinger C.T."/>
            <person name="Goker M."/>
            <person name="Salamov A."/>
            <person name="Wisecaver J."/>
            <person name="Long T.M."/>
            <person name="Aerts A.L."/>
            <person name="Barry K."/>
            <person name="Choi C."/>
            <person name="Clum A."/>
            <person name="Coughlan A.Y."/>
            <person name="Deshpande S."/>
            <person name="Douglass A.P."/>
            <person name="Hanson S.J."/>
            <person name="Klenk H.-P."/>
            <person name="Labutti K."/>
            <person name="Lapidus A."/>
            <person name="Lindquist E."/>
            <person name="Lipzen A."/>
            <person name="Meier-Kolthoff J.P."/>
            <person name="Ohm R.A."/>
            <person name="Otillar R.P."/>
            <person name="Pangilinan J."/>
            <person name="Peng Y."/>
            <person name="Rokas A."/>
            <person name="Rosa C.A."/>
            <person name="Scheuner C."/>
            <person name="Sibirny A.A."/>
            <person name="Slot J.C."/>
            <person name="Stielow J.B."/>
            <person name="Sun H."/>
            <person name="Kurtzman C.P."/>
            <person name="Blackwell M."/>
            <person name="Jeffries T.W."/>
            <person name="Grigoriev I.V."/>
        </authorList>
    </citation>
    <scope>NUCLEOTIDE SEQUENCE [LARGE SCALE GENOMIC DNA]</scope>
    <source>
        <strain evidence="15">NRRL Y-17796</strain>
    </source>
</reference>
<dbReference type="FunFam" id="1.20.1560.10:FF:000013">
    <property type="entry name" value="ABC transporter C family member 2"/>
    <property type="match status" value="1"/>
</dbReference>
<feature type="transmembrane region" description="Helical" evidence="11">
    <location>
        <begin position="172"/>
        <end position="194"/>
    </location>
</feature>
<keyword evidence="9 11" id="KW-0472">Membrane</keyword>
<evidence type="ECO:0000256" key="10">
    <source>
        <dbReference type="SAM" id="MobiDB-lite"/>
    </source>
</evidence>
<dbReference type="InterPro" id="IPR003593">
    <property type="entry name" value="AAA+_ATPase"/>
</dbReference>
<dbReference type="InterPro" id="IPR050173">
    <property type="entry name" value="ABC_transporter_C-like"/>
</dbReference>
<dbReference type="GO" id="GO:0005524">
    <property type="term" value="F:ATP binding"/>
    <property type="evidence" value="ECO:0007669"/>
    <property type="project" value="UniProtKB-KW"/>
</dbReference>
<keyword evidence="4 11" id="KW-0812">Transmembrane</keyword>
<dbReference type="Proteomes" id="UP000095023">
    <property type="component" value="Unassembled WGS sequence"/>
</dbReference>
<dbReference type="Gene3D" id="3.40.50.300">
    <property type="entry name" value="P-loop containing nucleotide triphosphate hydrolases"/>
    <property type="match status" value="2"/>
</dbReference>